<dbReference type="InterPro" id="IPR002847">
    <property type="entry name" value="F420-0_gamma-glut_ligase-dom"/>
</dbReference>
<protein>
    <submittedName>
        <fullName evidence="10">Coenzyme F420-0:L-glutamate ligase</fullName>
        <ecNumber evidence="10">6.3.2.31</ecNumber>
    </submittedName>
</protein>
<keyword evidence="1 10" id="KW-0436">Ligase</keyword>
<evidence type="ECO:0000313" key="11">
    <source>
        <dbReference type="Proteomes" id="UP000741360"/>
    </source>
</evidence>
<dbReference type="PANTHER" id="PTHR47917">
    <property type="match status" value="1"/>
</dbReference>
<gene>
    <name evidence="10" type="primary">cofE</name>
    <name evidence="10" type="ORF">HYY65_07050</name>
</gene>
<sequence length="251" mass="26777">MASFRLEVIGVEHIPEVRYGDNVAALIVEACRKGQLTLSSSDILVVAHKIVSKAEGRIVELSEVTPSPFAHTVAKQTGKDPRLVEVVLRECRRIVRMDRGVLVVETHHGFICANGGVDASNVGPGRVALLPKEPDASAAQIRRGLQELAGVQPAVIISDSFGRPWREGTVDVALGIAGLEPLIDYRGKEDTFGYEMKASLAAVADELAGAGELVLGKTRRIPVAQVKGFSSSGEAGKGSHLIRSPEADIFR</sequence>
<feature type="region of interest" description="Disordered" evidence="8">
    <location>
        <begin position="231"/>
        <end position="251"/>
    </location>
</feature>
<name>A0A932GP92_UNCTE</name>
<evidence type="ECO:0000259" key="9">
    <source>
        <dbReference type="Pfam" id="PF01996"/>
    </source>
</evidence>
<evidence type="ECO:0000256" key="8">
    <source>
        <dbReference type="SAM" id="MobiDB-lite"/>
    </source>
</evidence>
<evidence type="ECO:0000256" key="4">
    <source>
        <dbReference type="ARBA" id="ARBA00022842"/>
    </source>
</evidence>
<evidence type="ECO:0000313" key="10">
    <source>
        <dbReference type="EMBL" id="MBI3014803.1"/>
    </source>
</evidence>
<organism evidence="10 11">
    <name type="scientific">Tectimicrobiota bacterium</name>
    <dbReference type="NCBI Taxonomy" id="2528274"/>
    <lineage>
        <taxon>Bacteria</taxon>
        <taxon>Pseudomonadati</taxon>
        <taxon>Nitrospinota/Tectimicrobiota group</taxon>
        <taxon>Candidatus Tectimicrobiota</taxon>
    </lineage>
</organism>
<evidence type="ECO:0000256" key="7">
    <source>
        <dbReference type="ARBA" id="ARBA00023211"/>
    </source>
</evidence>
<dbReference type="InterPro" id="IPR008225">
    <property type="entry name" value="F420-0_g-glutamyl_ligase"/>
</dbReference>
<keyword evidence="7" id="KW-0464">Manganese</keyword>
<dbReference type="AlphaFoldDB" id="A0A932GP92"/>
<feature type="domain" description="Coenzyme F420:L-glutamate ligase-like" evidence="9">
    <location>
        <begin position="14"/>
        <end position="228"/>
    </location>
</feature>
<evidence type="ECO:0000256" key="3">
    <source>
        <dbReference type="ARBA" id="ARBA00022741"/>
    </source>
</evidence>
<comment type="caution">
    <text evidence="10">The sequence shown here is derived from an EMBL/GenBank/DDBJ whole genome shotgun (WGS) entry which is preliminary data.</text>
</comment>
<dbReference type="Gene3D" id="3.90.1660.10">
    <property type="entry name" value="CofE-like domain"/>
    <property type="match status" value="1"/>
</dbReference>
<evidence type="ECO:0000256" key="2">
    <source>
        <dbReference type="ARBA" id="ARBA00022723"/>
    </source>
</evidence>
<proteinExistence type="predicted"/>
<keyword evidence="3" id="KW-0547">Nucleotide-binding</keyword>
<dbReference type="NCBIfam" id="TIGR01916">
    <property type="entry name" value="F420_cofE"/>
    <property type="match status" value="1"/>
</dbReference>
<keyword evidence="4" id="KW-0460">Magnesium</keyword>
<keyword evidence="2" id="KW-0479">Metal-binding</keyword>
<keyword evidence="5" id="KW-0630">Potassium</keyword>
<evidence type="ECO:0000256" key="5">
    <source>
        <dbReference type="ARBA" id="ARBA00022958"/>
    </source>
</evidence>
<dbReference type="EC" id="6.3.2.31" evidence="10"/>
<accession>A0A932GP92</accession>
<dbReference type="EMBL" id="JACPSX010000127">
    <property type="protein sequence ID" value="MBI3014803.1"/>
    <property type="molecule type" value="Genomic_DNA"/>
</dbReference>
<dbReference type="GO" id="GO:0005525">
    <property type="term" value="F:GTP binding"/>
    <property type="evidence" value="ECO:0007669"/>
    <property type="project" value="UniProtKB-KW"/>
</dbReference>
<dbReference type="PANTHER" id="PTHR47917:SF1">
    <property type="entry name" value="COENZYME F420:L-GLUTAMATE LIGASE"/>
    <property type="match status" value="1"/>
</dbReference>
<dbReference type="GO" id="GO:0046872">
    <property type="term" value="F:metal ion binding"/>
    <property type="evidence" value="ECO:0007669"/>
    <property type="project" value="UniProtKB-KW"/>
</dbReference>
<reference evidence="10" key="1">
    <citation type="submission" date="2020-07" db="EMBL/GenBank/DDBJ databases">
        <title>Huge and variable diversity of episymbiotic CPR bacteria and DPANN archaea in groundwater ecosystems.</title>
        <authorList>
            <person name="He C.Y."/>
            <person name="Keren R."/>
            <person name="Whittaker M."/>
            <person name="Farag I.F."/>
            <person name="Doudna J."/>
            <person name="Cate J.H.D."/>
            <person name="Banfield J.F."/>
        </authorList>
    </citation>
    <scope>NUCLEOTIDE SEQUENCE</scope>
    <source>
        <strain evidence="10">NC_groundwater_717_Ag_S-0.2um_59_8</strain>
    </source>
</reference>
<dbReference type="GO" id="GO:0052618">
    <property type="term" value="F:coenzyme F420-0:L-glutamate ligase activity"/>
    <property type="evidence" value="ECO:0007669"/>
    <property type="project" value="UniProtKB-EC"/>
</dbReference>
<dbReference type="Proteomes" id="UP000741360">
    <property type="component" value="Unassembled WGS sequence"/>
</dbReference>
<keyword evidence="6" id="KW-0342">GTP-binding</keyword>
<dbReference type="Pfam" id="PF01996">
    <property type="entry name" value="F420_ligase"/>
    <property type="match status" value="1"/>
</dbReference>
<evidence type="ECO:0000256" key="6">
    <source>
        <dbReference type="ARBA" id="ARBA00023134"/>
    </source>
</evidence>
<evidence type="ECO:0000256" key="1">
    <source>
        <dbReference type="ARBA" id="ARBA00022598"/>
    </source>
</evidence>
<dbReference type="Gene3D" id="3.30.1330.100">
    <property type="entry name" value="CofE-like"/>
    <property type="match status" value="1"/>
</dbReference>
<dbReference type="SUPFAM" id="SSF144010">
    <property type="entry name" value="CofE-like"/>
    <property type="match status" value="1"/>
</dbReference>